<keyword evidence="3" id="KW-1185">Reference proteome</keyword>
<evidence type="ECO:0000256" key="1">
    <source>
        <dbReference type="SAM" id="Phobius"/>
    </source>
</evidence>
<dbReference type="Proteomes" id="UP000607653">
    <property type="component" value="Unassembled WGS sequence"/>
</dbReference>
<feature type="transmembrane region" description="Helical" evidence="1">
    <location>
        <begin position="12"/>
        <end position="36"/>
    </location>
</feature>
<organism evidence="2 3">
    <name type="scientific">Nelumbo nucifera</name>
    <name type="common">Sacred lotus</name>
    <dbReference type="NCBI Taxonomy" id="4432"/>
    <lineage>
        <taxon>Eukaryota</taxon>
        <taxon>Viridiplantae</taxon>
        <taxon>Streptophyta</taxon>
        <taxon>Embryophyta</taxon>
        <taxon>Tracheophyta</taxon>
        <taxon>Spermatophyta</taxon>
        <taxon>Magnoliopsida</taxon>
        <taxon>Proteales</taxon>
        <taxon>Nelumbonaceae</taxon>
        <taxon>Nelumbo</taxon>
    </lineage>
</organism>
<dbReference type="AlphaFoldDB" id="A0A822YQD2"/>
<protein>
    <submittedName>
        <fullName evidence="2">Uncharacterized protein</fullName>
    </submittedName>
</protein>
<comment type="caution">
    <text evidence="2">The sequence shown here is derived from an EMBL/GenBank/DDBJ whole genome shotgun (WGS) entry which is preliminary data.</text>
</comment>
<sequence length="73" mass="8176">MSFVDDFSFFCYIIICGSNLLCRGFNSSLVLSVFILCHSPLEIGTCIWFIIISICLLLMGFFKFLECSCVAGL</sequence>
<keyword evidence="1" id="KW-0812">Transmembrane</keyword>
<keyword evidence="1" id="KW-0472">Membrane</keyword>
<evidence type="ECO:0000313" key="2">
    <source>
        <dbReference type="EMBL" id="DAD36384.1"/>
    </source>
</evidence>
<keyword evidence="1" id="KW-1133">Transmembrane helix</keyword>
<evidence type="ECO:0000313" key="3">
    <source>
        <dbReference type="Proteomes" id="UP000607653"/>
    </source>
</evidence>
<feature type="transmembrane region" description="Helical" evidence="1">
    <location>
        <begin position="43"/>
        <end position="65"/>
    </location>
</feature>
<accession>A0A822YQD2</accession>
<name>A0A822YQD2_NELNU</name>
<reference evidence="2 3" key="1">
    <citation type="journal article" date="2020" name="Mol. Biol. Evol.">
        <title>Distinct Expression and Methylation Patterns for Genes with Different Fates following a Single Whole-Genome Duplication in Flowering Plants.</title>
        <authorList>
            <person name="Shi T."/>
            <person name="Rahmani R.S."/>
            <person name="Gugger P.F."/>
            <person name="Wang M."/>
            <person name="Li H."/>
            <person name="Zhang Y."/>
            <person name="Li Z."/>
            <person name="Wang Q."/>
            <person name="Van de Peer Y."/>
            <person name="Marchal K."/>
            <person name="Chen J."/>
        </authorList>
    </citation>
    <scope>NUCLEOTIDE SEQUENCE [LARGE SCALE GENOMIC DNA]</scope>
    <source>
        <tissue evidence="2">Leaf</tissue>
    </source>
</reference>
<dbReference type="EMBL" id="DUZY01000004">
    <property type="protein sequence ID" value="DAD36384.1"/>
    <property type="molecule type" value="Genomic_DNA"/>
</dbReference>
<gene>
    <name evidence="2" type="ORF">HUJ06_007025</name>
</gene>
<proteinExistence type="predicted"/>